<name>A2PZU6_9VIRU</name>
<evidence type="ECO:0000256" key="1">
    <source>
        <dbReference type="SAM" id="Phobius"/>
    </source>
</evidence>
<dbReference type="KEGG" id="vg:5179574"/>
<accession>A2PZU6</accession>
<evidence type="ECO:0000313" key="3">
    <source>
        <dbReference type="Proteomes" id="UP000203987"/>
    </source>
</evidence>
<organism evidence="2 3">
    <name type="scientific">Ichnoviriform fumiferanae</name>
    <dbReference type="NCBI Taxonomy" id="419435"/>
    <lineage>
        <taxon>Viruses</taxon>
        <taxon>Viruses incertae sedis</taxon>
        <taxon>Polydnaviriformidae</taxon>
        <taxon>Ichnoviriform</taxon>
    </lineage>
</organism>
<proteinExistence type="predicted"/>
<sequence>MKIHHASPSELQKMDDLLTKIKLRGFNLVKCIQGKHEVLEKKERIDEVLDEKKVFIDELRKLVREWSYVPLCASCYLELVTDFIYICIILYTQVLVIFLYLIRRTYNPIFIYFFFIQGNPDHTASRHAY</sequence>
<protein>
    <submittedName>
        <fullName evidence="2">GfV-B49-ORF1</fullName>
    </submittedName>
</protein>
<keyword evidence="1" id="KW-1133">Transmembrane helix</keyword>
<dbReference type="GeneID" id="5179574"/>
<keyword evidence="1" id="KW-0472">Membrane</keyword>
<reference evidence="2 3" key="1">
    <citation type="journal article" date="2007" name="J. Virol.">
        <title>Genomic and morphological features of a banchine polydnavirus: comparison with bracoviruses and ichnoviruses.</title>
        <authorList>
            <person name="Lapointe R."/>
            <person name="Tanaka K."/>
            <person name="Barney W.E."/>
            <person name="Whitfield J.B."/>
            <person name="Banks J.C."/>
            <person name="Beliveau C."/>
            <person name="Stoltz D."/>
            <person name="Webb B.A."/>
            <person name="Cusson M."/>
        </authorList>
    </citation>
    <scope>NUCLEOTIDE SEQUENCE [LARGE SCALE GENOMIC DNA]</scope>
</reference>
<keyword evidence="1" id="KW-0812">Transmembrane</keyword>
<evidence type="ECO:0000313" key="2">
    <source>
        <dbReference type="EMBL" id="BAF45518.1"/>
    </source>
</evidence>
<feature type="transmembrane region" description="Helical" evidence="1">
    <location>
        <begin position="83"/>
        <end position="102"/>
    </location>
</feature>
<dbReference type="Proteomes" id="UP000203987">
    <property type="component" value="Genome"/>
</dbReference>
<dbReference type="EMBL" id="AB289961">
    <property type="protein sequence ID" value="BAF45518.1"/>
    <property type="molecule type" value="Genomic_DNA"/>
</dbReference>
<dbReference type="RefSeq" id="YP_001029386.1">
    <property type="nucleotide sequence ID" value="NC_008890.1"/>
</dbReference>